<dbReference type="PANTHER" id="PTHR45905">
    <property type="entry name" value="GOLGI-LOCALIZED, GAMMA-ADAPTIN EAR CONTAINING, ARF BINDING PROTEIN"/>
    <property type="match status" value="1"/>
</dbReference>
<proteinExistence type="inferred from homology"/>
<dbReference type="PROSITE" id="PS50909">
    <property type="entry name" value="GAT"/>
    <property type="match status" value="1"/>
</dbReference>
<dbReference type="InterPro" id="IPR038425">
    <property type="entry name" value="GAT_sf"/>
</dbReference>
<dbReference type="Proteomes" id="UP000614601">
    <property type="component" value="Unassembled WGS sequence"/>
</dbReference>
<dbReference type="Gene3D" id="1.25.40.90">
    <property type="match status" value="1"/>
</dbReference>
<dbReference type="SUPFAM" id="SSF89009">
    <property type="entry name" value="GAT-like domain"/>
    <property type="match status" value="1"/>
</dbReference>
<comment type="caution">
    <text evidence="9">The sequence shown here is derived from an EMBL/GenBank/DDBJ whole genome shotgun (WGS) entry which is preliminary data.</text>
</comment>
<evidence type="ECO:0000256" key="3">
    <source>
        <dbReference type="ARBA" id="ARBA00008099"/>
    </source>
</evidence>
<dbReference type="GO" id="GO:0034394">
    <property type="term" value="P:protein localization to cell surface"/>
    <property type="evidence" value="ECO:0007669"/>
    <property type="project" value="TreeGrafter"/>
</dbReference>
<dbReference type="EMBL" id="CAJFCW020000003">
    <property type="protein sequence ID" value="CAG9105396.1"/>
    <property type="molecule type" value="Genomic_DNA"/>
</dbReference>
<dbReference type="OrthoDB" id="447025at2759"/>
<dbReference type="PANTHER" id="PTHR45905:SF1">
    <property type="entry name" value="GOLGI-LOCALIZED, GAMMA-ADAPTIN EAR CONTAINING, ARF BINDING PROTEIN"/>
    <property type="match status" value="1"/>
</dbReference>
<dbReference type="Proteomes" id="UP000783686">
    <property type="component" value="Unassembled WGS sequence"/>
</dbReference>
<evidence type="ECO:0000256" key="4">
    <source>
        <dbReference type="ARBA" id="ARBA00022448"/>
    </source>
</evidence>
<dbReference type="Pfam" id="PF03127">
    <property type="entry name" value="GAT"/>
    <property type="match status" value="1"/>
</dbReference>
<reference evidence="9" key="1">
    <citation type="submission" date="2020-09" db="EMBL/GenBank/DDBJ databases">
        <authorList>
            <person name="Kikuchi T."/>
        </authorList>
    </citation>
    <scope>NUCLEOTIDE SEQUENCE</scope>
    <source>
        <strain evidence="9">SH1</strain>
    </source>
</reference>
<feature type="domain" description="VHS" evidence="7">
    <location>
        <begin position="33"/>
        <end position="147"/>
    </location>
</feature>
<evidence type="ECO:0008006" key="11">
    <source>
        <dbReference type="Google" id="ProtNLM"/>
    </source>
</evidence>
<dbReference type="InterPro" id="IPR027422">
    <property type="entry name" value="GGA1-3"/>
</dbReference>
<dbReference type="GO" id="GO:0035091">
    <property type="term" value="F:phosphatidylinositol binding"/>
    <property type="evidence" value="ECO:0007669"/>
    <property type="project" value="InterPro"/>
</dbReference>
<comment type="subcellular location">
    <subcellularLocation>
        <location evidence="2">Early endosome</location>
    </subcellularLocation>
    <subcellularLocation>
        <location evidence="1">Golgi apparatus</location>
        <location evidence="1">trans-Golgi network membrane</location>
        <topology evidence="1">Peripheral membrane protein</topology>
    </subcellularLocation>
</comment>
<protein>
    <recommendedName>
        <fullName evidence="11">VHS domain-containing protein</fullName>
    </recommendedName>
</protein>
<dbReference type="InterPro" id="IPR008942">
    <property type="entry name" value="ENTH_VHS"/>
</dbReference>
<evidence type="ECO:0000259" key="8">
    <source>
        <dbReference type="PROSITE" id="PS50909"/>
    </source>
</evidence>
<dbReference type="Gene3D" id="1.20.5.170">
    <property type="match status" value="1"/>
</dbReference>
<comment type="similarity">
    <text evidence="3">Belongs to the GGA protein family.</text>
</comment>
<evidence type="ECO:0000256" key="5">
    <source>
        <dbReference type="ARBA" id="ARBA00022843"/>
    </source>
</evidence>
<dbReference type="InterPro" id="IPR041198">
    <property type="entry name" value="GGA_N-GAT"/>
</dbReference>
<evidence type="ECO:0000313" key="10">
    <source>
        <dbReference type="Proteomes" id="UP000614601"/>
    </source>
</evidence>
<dbReference type="Pfam" id="PF00790">
    <property type="entry name" value="VHS"/>
    <property type="match status" value="1"/>
</dbReference>
<sequence>MTSPDNNLEFLIAKATDPFTTDANQHSEYVSRICAQIEEDFEGPFVAMKLLSYKMLSPNQHESLHSLEVMEAVVNRGGLRCANELGKYKFLNQFIRLLSSKYQGNQTAENVKKKAIELLYAWSQSFRHLDKLRQVYESLKKEKIIESDPLLNNVNIPKLNTREQRVCALADEEKEKLLSQLLKSKNPDDLQAANRMIKTMVRTEENKFETEKKRNELMETSKTKSGLLSDLMNAAEQDTRSADITLMYELFESLIQLRPKLFHLAAEAAEKNDERMAEILALNDDLNQVVQRYKGNFEEYVTEQRKKVGEHVHVNNAQMTEPCLIDGFDDNDTKMKDITDKISATKVTNDPQSSSDISELLDFSMPSTSNKVTGSQQSLKTNQDDLESLLSSTPSVTVQKSENNHTAENDNFLLKDVHINLDLITFLSNQLVVFCDKPVVKGILYLIKPNTPINDSIVCALATLTFTSTQSLSNVTLYLSSKSPLVTYRNVDVQKHTIAAINPLKPIPTINQVFLLLPLAQGLSNIELEYQLTSDAFNYTGSFTLQI</sequence>
<keyword evidence="5" id="KW-0832">Ubl conjugation</keyword>
<dbReference type="InterPro" id="IPR002014">
    <property type="entry name" value="VHS_dom"/>
</dbReference>
<dbReference type="GO" id="GO:0006886">
    <property type="term" value="P:intracellular protein transport"/>
    <property type="evidence" value="ECO:0007669"/>
    <property type="project" value="InterPro"/>
</dbReference>
<dbReference type="SMART" id="SM00288">
    <property type="entry name" value="VHS"/>
    <property type="match status" value="1"/>
</dbReference>
<evidence type="ECO:0000259" key="7">
    <source>
        <dbReference type="PROSITE" id="PS50179"/>
    </source>
</evidence>
<dbReference type="Pfam" id="PF18308">
    <property type="entry name" value="GGA_N-GAT"/>
    <property type="match status" value="1"/>
</dbReference>
<dbReference type="SUPFAM" id="SSF48464">
    <property type="entry name" value="ENTH/VHS domain"/>
    <property type="match status" value="1"/>
</dbReference>
<dbReference type="GO" id="GO:0031267">
    <property type="term" value="F:small GTPase binding"/>
    <property type="evidence" value="ECO:0007669"/>
    <property type="project" value="InterPro"/>
</dbReference>
<keyword evidence="6" id="KW-0653">Protein transport</keyword>
<dbReference type="GO" id="GO:0005802">
    <property type="term" value="C:trans-Golgi network"/>
    <property type="evidence" value="ECO:0007669"/>
    <property type="project" value="InterPro"/>
</dbReference>
<dbReference type="PROSITE" id="PS50179">
    <property type="entry name" value="VHS"/>
    <property type="match status" value="1"/>
</dbReference>
<organism evidence="9 10">
    <name type="scientific">Bursaphelenchus okinawaensis</name>
    <dbReference type="NCBI Taxonomy" id="465554"/>
    <lineage>
        <taxon>Eukaryota</taxon>
        <taxon>Metazoa</taxon>
        <taxon>Ecdysozoa</taxon>
        <taxon>Nematoda</taxon>
        <taxon>Chromadorea</taxon>
        <taxon>Rhabditida</taxon>
        <taxon>Tylenchina</taxon>
        <taxon>Tylenchomorpha</taxon>
        <taxon>Aphelenchoidea</taxon>
        <taxon>Aphelenchoididae</taxon>
        <taxon>Bursaphelenchus</taxon>
    </lineage>
</organism>
<dbReference type="AlphaFoldDB" id="A0A811KL08"/>
<dbReference type="GO" id="GO:0005769">
    <property type="term" value="C:early endosome"/>
    <property type="evidence" value="ECO:0007669"/>
    <property type="project" value="UniProtKB-SubCell"/>
</dbReference>
<evidence type="ECO:0000256" key="1">
    <source>
        <dbReference type="ARBA" id="ARBA00004150"/>
    </source>
</evidence>
<feature type="domain" description="GAT" evidence="8">
    <location>
        <begin position="171"/>
        <end position="298"/>
    </location>
</feature>
<keyword evidence="4" id="KW-0813">Transport</keyword>
<evidence type="ECO:0000313" key="9">
    <source>
        <dbReference type="EMBL" id="CAD5216162.1"/>
    </source>
</evidence>
<name>A0A811KL08_9BILA</name>
<evidence type="ECO:0000256" key="6">
    <source>
        <dbReference type="ARBA" id="ARBA00022927"/>
    </source>
</evidence>
<dbReference type="InterPro" id="IPR004152">
    <property type="entry name" value="GAT_dom"/>
</dbReference>
<keyword evidence="10" id="KW-1185">Reference proteome</keyword>
<dbReference type="GO" id="GO:0043130">
    <property type="term" value="F:ubiquitin binding"/>
    <property type="evidence" value="ECO:0007669"/>
    <property type="project" value="InterPro"/>
</dbReference>
<dbReference type="Gene3D" id="1.20.58.160">
    <property type="match status" value="1"/>
</dbReference>
<dbReference type="GO" id="GO:0006893">
    <property type="term" value="P:Golgi to plasma membrane transport"/>
    <property type="evidence" value="ECO:0007669"/>
    <property type="project" value="TreeGrafter"/>
</dbReference>
<gene>
    <name evidence="9" type="ORF">BOKJ2_LOCUS6455</name>
</gene>
<accession>A0A811KL08</accession>
<dbReference type="EMBL" id="CAJFDH010000003">
    <property type="protein sequence ID" value="CAD5216162.1"/>
    <property type="molecule type" value="Genomic_DNA"/>
</dbReference>
<evidence type="ECO:0000256" key="2">
    <source>
        <dbReference type="ARBA" id="ARBA00004412"/>
    </source>
</evidence>